<dbReference type="Gene3D" id="3.40.50.150">
    <property type="entry name" value="Vaccinia Virus protein VP39"/>
    <property type="match status" value="1"/>
</dbReference>
<evidence type="ECO:0000256" key="6">
    <source>
        <dbReference type="ARBA" id="ARBA00047942"/>
    </source>
</evidence>
<feature type="domain" description="Type II methyltransferase M.TaqI-like" evidence="8">
    <location>
        <begin position="332"/>
        <end position="400"/>
    </location>
</feature>
<evidence type="ECO:0000313" key="10">
    <source>
        <dbReference type="Proteomes" id="UP000609726"/>
    </source>
</evidence>
<proteinExistence type="inferred from homology"/>
<gene>
    <name evidence="9" type="ORF">F2P45_20655</name>
</gene>
<dbReference type="InterPro" id="IPR050953">
    <property type="entry name" value="N4_N6_ade-DNA_methylase"/>
</dbReference>
<evidence type="ECO:0000313" key="9">
    <source>
        <dbReference type="EMBL" id="NHZ91398.1"/>
    </source>
</evidence>
<dbReference type="Pfam" id="PF07669">
    <property type="entry name" value="Eco57I"/>
    <property type="match status" value="1"/>
</dbReference>
<dbReference type="EMBL" id="WHJH01000028">
    <property type="protein sequence ID" value="NHZ91398.1"/>
    <property type="molecule type" value="Genomic_DNA"/>
</dbReference>
<evidence type="ECO:0000259" key="8">
    <source>
        <dbReference type="Pfam" id="PF07669"/>
    </source>
</evidence>
<dbReference type="PANTHER" id="PTHR33841:SF1">
    <property type="entry name" value="DNA METHYLTRANSFERASE A"/>
    <property type="match status" value="1"/>
</dbReference>
<comment type="similarity">
    <text evidence="1">Belongs to the N(4)/N(6)-methyltransferase family.</text>
</comment>
<evidence type="ECO:0000256" key="1">
    <source>
        <dbReference type="ARBA" id="ARBA00006594"/>
    </source>
</evidence>
<dbReference type="InterPro" id="IPR029063">
    <property type="entry name" value="SAM-dependent_MTases_sf"/>
</dbReference>
<dbReference type="RefSeq" id="WP_166879357.1">
    <property type="nucleotide sequence ID" value="NZ_WHJH01000028.1"/>
</dbReference>
<reference evidence="9 10" key="1">
    <citation type="submission" date="2019-10" db="EMBL/GenBank/DDBJ databases">
        <title>Taxonomy of Antarctic Massilia spp.: description of Massilia rubra sp. nov., Massilia aquatica sp. nov., Massilia mucilaginosa sp. nov., Massilia frigida sp. nov. isolated from streams, lakes and regoliths.</title>
        <authorList>
            <person name="Holochova P."/>
            <person name="Sedlacek I."/>
            <person name="Kralova S."/>
            <person name="Maslanova I."/>
            <person name="Busse H.-J."/>
            <person name="Stankova E."/>
            <person name="Vrbovska V."/>
            <person name="Kovarovic V."/>
            <person name="Bartak M."/>
            <person name="Svec P."/>
            <person name="Pantucek R."/>
        </authorList>
    </citation>
    <scope>NUCLEOTIDE SEQUENCE [LARGE SCALE GENOMIC DNA]</scope>
    <source>
        <strain evidence="9 10">CCM 8733</strain>
    </source>
</reference>
<name>A0ABX0NWQ8_9BURK</name>
<comment type="caution">
    <text evidence="9">The sequence shown here is derived from an EMBL/GenBank/DDBJ whole genome shotgun (WGS) entry which is preliminary data.</text>
</comment>
<sequence>MISLQEALGNLVVYYAEQEMSVRAIAPHDLHELAIARAMDTALSGVFRRLGLGSDGPVLPPSVQASRQFDDALDRFIGGADQIAAHLGTAFETIRGTRLVIDSSGHVTVETSPERRGKGIYFTPVALAEAIVGKALAKALAPVRNAQDLASISIIDPAAGCGAFLLAAVRIGADILHGREGFSHMTPAGIRAAIASHCIFGVDIDPLAIATTRALLRAQVGLSGWEGTELDRHLRVADSVSAPMADFHAWFPQVFPAGFTTVITNPPWSKLRPLRHEFFEHMDARVRLYQGTELGRYLASQLTELVSGAWTEHAERTLELSRTLRESTEYSLNREGAGDADLYKYFTERSLALLSPAGSAALLLPSGVLRAQGSAGLRELLRSRGTVTELIEYINKRKLFDIHSMYRFCTVLFDNGDAGGVEAASFGREDVDATATETVALSLDFLRLAGGPDLLIPEVRTTHERDVLHRIYQQYPAVSDPASGWDFCFKREVDMTNDAHAFVPVDVARKKGYLVQEDGRWLSGESTVALLPVYEGRMVHQFDNAAKVYLAGQGRSAAWEVPAIAARQVRPHYLIDENYLAGRGWAPSVRVGYCEISGHANERTLLAALLPANCVCGNKVPVLKLNSGGIDDQLLWLALANSLVVDWIMRRFVSTTVNHFYWQNIPLPTRGAHPAQEALLVEAARLLSCPPGGTEDAALWLGRRALLRATIDVVVMQLYGLTESDAAVVLHDFPKLNIAHTRGGKDGMPLAQLLSNGVRALEQGTLALTDLEAAFACDARLAAAAYTPRDQAKHLQESAR</sequence>
<evidence type="ECO:0000256" key="5">
    <source>
        <dbReference type="ARBA" id="ARBA00022691"/>
    </source>
</evidence>
<dbReference type="SUPFAM" id="SSF53335">
    <property type="entry name" value="S-adenosyl-L-methionine-dependent methyltransferases"/>
    <property type="match status" value="1"/>
</dbReference>
<dbReference type="GO" id="GO:0032259">
    <property type="term" value="P:methylation"/>
    <property type="evidence" value="ECO:0007669"/>
    <property type="project" value="UniProtKB-KW"/>
</dbReference>
<keyword evidence="4" id="KW-0808">Transferase</keyword>
<dbReference type="EC" id="2.1.1.72" evidence="2"/>
<protein>
    <recommendedName>
        <fullName evidence="2">site-specific DNA-methyltransferase (adenine-specific)</fullName>
        <ecNumber evidence="2">2.1.1.72</ecNumber>
    </recommendedName>
</protein>
<accession>A0ABX0NWQ8</accession>
<keyword evidence="3 9" id="KW-0489">Methyltransferase</keyword>
<dbReference type="Pfam" id="PF02384">
    <property type="entry name" value="N6_Mtase"/>
    <property type="match status" value="1"/>
</dbReference>
<dbReference type="PRINTS" id="PR00507">
    <property type="entry name" value="N12N6MTFRASE"/>
</dbReference>
<dbReference type="InterPro" id="IPR003356">
    <property type="entry name" value="DNA_methylase_A-5"/>
</dbReference>
<dbReference type="InterPro" id="IPR011639">
    <property type="entry name" value="MethylTrfase_TaqI-like_dom"/>
</dbReference>
<evidence type="ECO:0000256" key="2">
    <source>
        <dbReference type="ARBA" id="ARBA00011900"/>
    </source>
</evidence>
<evidence type="ECO:0000259" key="7">
    <source>
        <dbReference type="Pfam" id="PF02384"/>
    </source>
</evidence>
<evidence type="ECO:0000256" key="4">
    <source>
        <dbReference type="ARBA" id="ARBA00022679"/>
    </source>
</evidence>
<organism evidence="9 10">
    <name type="scientific">Massilia mucilaginosa</name>
    <dbReference type="NCBI Taxonomy" id="2609282"/>
    <lineage>
        <taxon>Bacteria</taxon>
        <taxon>Pseudomonadati</taxon>
        <taxon>Pseudomonadota</taxon>
        <taxon>Betaproteobacteria</taxon>
        <taxon>Burkholderiales</taxon>
        <taxon>Oxalobacteraceae</taxon>
        <taxon>Telluria group</taxon>
        <taxon>Massilia</taxon>
    </lineage>
</organism>
<dbReference type="GO" id="GO:0008168">
    <property type="term" value="F:methyltransferase activity"/>
    <property type="evidence" value="ECO:0007669"/>
    <property type="project" value="UniProtKB-KW"/>
</dbReference>
<dbReference type="Proteomes" id="UP000609726">
    <property type="component" value="Unassembled WGS sequence"/>
</dbReference>
<keyword evidence="5" id="KW-0949">S-adenosyl-L-methionine</keyword>
<evidence type="ECO:0000256" key="3">
    <source>
        <dbReference type="ARBA" id="ARBA00022603"/>
    </source>
</evidence>
<keyword evidence="10" id="KW-1185">Reference proteome</keyword>
<feature type="domain" description="DNA methylase adenine-specific" evidence="7">
    <location>
        <begin position="115"/>
        <end position="270"/>
    </location>
</feature>
<dbReference type="PANTHER" id="PTHR33841">
    <property type="entry name" value="DNA METHYLTRANSFERASE YEEA-RELATED"/>
    <property type="match status" value="1"/>
</dbReference>
<comment type="catalytic activity">
    <reaction evidence="6">
        <text>a 2'-deoxyadenosine in DNA + S-adenosyl-L-methionine = an N(6)-methyl-2'-deoxyadenosine in DNA + S-adenosyl-L-homocysteine + H(+)</text>
        <dbReference type="Rhea" id="RHEA:15197"/>
        <dbReference type="Rhea" id="RHEA-COMP:12418"/>
        <dbReference type="Rhea" id="RHEA-COMP:12419"/>
        <dbReference type="ChEBI" id="CHEBI:15378"/>
        <dbReference type="ChEBI" id="CHEBI:57856"/>
        <dbReference type="ChEBI" id="CHEBI:59789"/>
        <dbReference type="ChEBI" id="CHEBI:90615"/>
        <dbReference type="ChEBI" id="CHEBI:90616"/>
        <dbReference type="EC" id="2.1.1.72"/>
    </reaction>
</comment>